<feature type="compositionally biased region" description="Polar residues" evidence="8">
    <location>
        <begin position="747"/>
        <end position="756"/>
    </location>
</feature>
<evidence type="ECO:0000256" key="1">
    <source>
        <dbReference type="ARBA" id="ARBA00012417"/>
    </source>
</evidence>
<dbReference type="InterPro" id="IPR019760">
    <property type="entry name" value="DNA-dir_DNA_pol_A_CS"/>
</dbReference>
<dbReference type="GO" id="GO:0003887">
    <property type="term" value="F:DNA-directed DNA polymerase activity"/>
    <property type="evidence" value="ECO:0007669"/>
    <property type="project" value="UniProtKB-KW"/>
</dbReference>
<dbReference type="InterPro" id="IPR014015">
    <property type="entry name" value="Helicase_SF3_DNA-vir"/>
</dbReference>
<evidence type="ECO:0000256" key="2">
    <source>
        <dbReference type="ARBA" id="ARBA00022679"/>
    </source>
</evidence>
<evidence type="ECO:0000259" key="9">
    <source>
        <dbReference type="PROSITE" id="PS51206"/>
    </source>
</evidence>
<evidence type="ECO:0000313" key="11">
    <source>
        <dbReference type="Proteomes" id="UP000243528"/>
    </source>
</evidence>
<keyword evidence="11" id="KW-1185">Reference proteome</keyword>
<dbReference type="Gene3D" id="3.40.50.300">
    <property type="entry name" value="P-loop containing nucleotide triphosphate hydrolases"/>
    <property type="match status" value="1"/>
</dbReference>
<dbReference type="NCBIfam" id="TIGR01613">
    <property type="entry name" value="primase_Cterm"/>
    <property type="match status" value="1"/>
</dbReference>
<evidence type="ECO:0000256" key="4">
    <source>
        <dbReference type="ARBA" id="ARBA00022741"/>
    </source>
</evidence>
<dbReference type="PROSITE" id="PS00447">
    <property type="entry name" value="DNA_POLYMERASE_A"/>
    <property type="match status" value="1"/>
</dbReference>
<dbReference type="Gene3D" id="3.30.70.370">
    <property type="match status" value="1"/>
</dbReference>
<dbReference type="SUPFAM" id="SSF52540">
    <property type="entry name" value="P-loop containing nucleoside triphosphate hydrolases"/>
    <property type="match status" value="1"/>
</dbReference>
<feature type="region of interest" description="Disordered" evidence="8">
    <location>
        <begin position="729"/>
        <end position="846"/>
    </location>
</feature>
<evidence type="ECO:0000256" key="8">
    <source>
        <dbReference type="SAM" id="MobiDB-lite"/>
    </source>
</evidence>
<dbReference type="Pfam" id="PF00476">
    <property type="entry name" value="DNA_pol_A"/>
    <property type="match status" value="1"/>
</dbReference>
<dbReference type="GO" id="GO:0005524">
    <property type="term" value="F:ATP binding"/>
    <property type="evidence" value="ECO:0007669"/>
    <property type="project" value="UniProtKB-KW"/>
</dbReference>
<keyword evidence="2" id="KW-0808">Transferase</keyword>
<feature type="domain" description="SF3 helicase" evidence="9">
    <location>
        <begin position="444"/>
        <end position="599"/>
    </location>
</feature>
<dbReference type="Pfam" id="PF08706">
    <property type="entry name" value="D5_N"/>
    <property type="match status" value="1"/>
</dbReference>
<comment type="caution">
    <text evidence="10">The sequence shown here is derived from an EMBL/GenBank/DDBJ whole genome shotgun (WGS) entry which is preliminary data.</text>
</comment>
<keyword evidence="4" id="KW-0547">Nucleotide-binding</keyword>
<reference evidence="10 11" key="1">
    <citation type="submission" date="2018-03" db="EMBL/GenBank/DDBJ databases">
        <title>Genomic Encyclopedia of Archaeal and Bacterial Type Strains, Phase II (KMG-II): from individual species to whole genera.</title>
        <authorList>
            <person name="Goeker M."/>
        </authorList>
    </citation>
    <scope>NUCLEOTIDE SEQUENCE [LARGE SCALE GENOMIC DNA]</scope>
    <source>
        <strain evidence="10 11">DSM 45211</strain>
    </source>
</reference>
<dbReference type="PANTHER" id="PTHR10133:SF62">
    <property type="entry name" value="DNA POLYMERASE THETA"/>
    <property type="match status" value="1"/>
</dbReference>
<keyword evidence="5" id="KW-0067">ATP-binding</keyword>
<protein>
    <recommendedName>
        <fullName evidence="1">DNA-directed DNA polymerase</fullName>
        <ecNumber evidence="1">2.7.7.7</ecNumber>
    </recommendedName>
</protein>
<feature type="compositionally biased region" description="Polar residues" evidence="8">
    <location>
        <begin position="730"/>
        <end position="739"/>
    </location>
</feature>
<dbReference type="GO" id="GO:0003677">
    <property type="term" value="F:DNA binding"/>
    <property type="evidence" value="ECO:0007669"/>
    <property type="project" value="InterPro"/>
</dbReference>
<dbReference type="PRINTS" id="PR00868">
    <property type="entry name" value="DNAPOLI"/>
</dbReference>
<dbReference type="PROSITE" id="PS51206">
    <property type="entry name" value="SF3_HELICASE_1"/>
    <property type="match status" value="1"/>
</dbReference>
<evidence type="ECO:0000256" key="5">
    <source>
        <dbReference type="ARBA" id="ARBA00022840"/>
    </source>
</evidence>
<dbReference type="EMBL" id="PYGE01000025">
    <property type="protein sequence ID" value="PSK96684.1"/>
    <property type="molecule type" value="Genomic_DNA"/>
</dbReference>
<comment type="catalytic activity">
    <reaction evidence="7">
        <text>DNA(n) + a 2'-deoxyribonucleoside 5'-triphosphate = DNA(n+1) + diphosphate</text>
        <dbReference type="Rhea" id="RHEA:22508"/>
        <dbReference type="Rhea" id="RHEA-COMP:17339"/>
        <dbReference type="Rhea" id="RHEA-COMP:17340"/>
        <dbReference type="ChEBI" id="CHEBI:33019"/>
        <dbReference type="ChEBI" id="CHEBI:61560"/>
        <dbReference type="ChEBI" id="CHEBI:173112"/>
        <dbReference type="EC" id="2.7.7.7"/>
    </reaction>
</comment>
<dbReference type="PANTHER" id="PTHR10133">
    <property type="entry name" value="DNA POLYMERASE I"/>
    <property type="match status" value="1"/>
</dbReference>
<evidence type="ECO:0000256" key="3">
    <source>
        <dbReference type="ARBA" id="ARBA00022695"/>
    </source>
</evidence>
<sequence length="1498" mass="158814">MTPDQIEALNVARALASAGVPIFVAYPDETEPTGYKLPPRWQDTRPDPAVVEVWRPGMALCAVMGCGLDLVDVDLYKGATLDAIDAKLPTSYGSAVSASGGVHSFVRSMGVRSKNGVLPGLDIKAGAPDGRGRGFAFIAPTVRVSKSTGQPSAYRWVQPPDLARLAQSGHDQSGHDQSGAALARMLAEPAHTDTTGTVEDFMKTGPWQSLTANPEAFFADGRNNGVAKLAAALRGRGGWQSDDAVAVMYARVWPLIDQTAGGHEFTADEFESTIRAAWRQYPDGAEQRAVEAETPPDPEAPQPNPGRYFTEKGRLKPKTLAGDVMYLGPLAKGVDDRVWRYADGVWRPAPDIIRDRATHLLGERYSVTATGAARDIVLANVTEITCDPVEPLINFRNGLLDWRTGTLHPHDPAVPSTVQLPIDYAPDAAAPHFERFLSQVVPADMVELAWELIGYLMYSGNPLHKAVMLTGHGRNGKGTFLRVITALLGRANITNVSLHDLMNTRFATASLFGKLANIAGDIDAGYLENTATFKGITGGDTISAEHKGRDRFDFTPWAVPVFSANKIPASADTTAGYLSRWLVVPFPHSFAGREDRHLGTRLQSPDELAGIAARGIAALPRLLERGDFEETESGSTAMAEFVRRVDQVRTWLHDCTDLDPAHPWVGRTDLYEAYKRWAARDGHKPVKASEFYDRLEAAGAEPAKVRGVRGFRGIRITDQGWAQGAALTAPSLTGDNANQGAEGAGNPNWNSAQESGDIQGAGARPASAPAPAPSPPKDPDVADSATDDSRGADAPAPTLTGENDTQGAEGADTPYPPHARGRVRDEKKRVGAVPAPSAPLINKDSAHSARITATLLGDPPPAESEQPSPKAAARAAAREAAVADAAGADVALPAVVVRDGTTTPIQLTQAAELLATVTTAGQALTVDVETTGFPVGHAEYALRTVQLGTADFAVVLDATDTGQAEAARTALAAAARLHAHSATADLVPLAHAGLIDPGAGWERMHDTVIPAKLADPASTGSDPGLKQLAGAVLDERATAPGADDARTALFKAGKWLTNTKADTPAERSGWAQVNPACATMVRYAASDVLDTAALALELPPVQPGVLERERTAQRMTARVAHHGLRIDGENVEQLHAEHTAARAAAAGRVEAFGVDKPGSGQQLAAKLIELGAELPRTATGRPSVAEGVLEPMRGTAGAVGELVAAVLDYRHHDTALGTFLEPYRQLVQHGDGRARPTVYTLGADTGRMSCVRPNLQQVPREGGFRSCITADPGMMLISADFSSVEIRVAAALSGDPNLRRMLLDEEAALAADPTAKVGLHWEIARQVWGPDATKAHRYVAKRVVFGRIYGGGIRTLAAQAGVPEPVAAAAVDALDSMLPGLAEWSRLTRDAVSNGSTRFQTHSGRTIHLPQRNPHKAPNYCIQGTARELLVDALIKWQDTPWGDRVLLPVHDELVVMVPESDAKSAADALVTCMETEIGGVRIAADPSTPSYAWDDAA</sequence>
<dbReference type="Proteomes" id="UP000243528">
    <property type="component" value="Unassembled WGS sequence"/>
</dbReference>
<evidence type="ECO:0000256" key="6">
    <source>
        <dbReference type="ARBA" id="ARBA00022932"/>
    </source>
</evidence>
<organism evidence="10 11">
    <name type="scientific">Haloactinopolyspora alba</name>
    <dbReference type="NCBI Taxonomy" id="648780"/>
    <lineage>
        <taxon>Bacteria</taxon>
        <taxon>Bacillati</taxon>
        <taxon>Actinomycetota</taxon>
        <taxon>Actinomycetes</taxon>
        <taxon>Jiangellales</taxon>
        <taxon>Jiangellaceae</taxon>
        <taxon>Haloactinopolyspora</taxon>
    </lineage>
</organism>
<dbReference type="InterPro" id="IPR045455">
    <property type="entry name" value="NrS-1_pol-like_helicase"/>
</dbReference>
<dbReference type="InterPro" id="IPR001098">
    <property type="entry name" value="DNA-dir_DNA_pol_A_palm_dom"/>
</dbReference>
<dbReference type="GO" id="GO:0006302">
    <property type="term" value="P:double-strand break repair"/>
    <property type="evidence" value="ECO:0007669"/>
    <property type="project" value="TreeGrafter"/>
</dbReference>
<dbReference type="InterPro" id="IPR014818">
    <property type="entry name" value="Phage/plasmid_primase_P4_C"/>
</dbReference>
<evidence type="ECO:0000313" key="10">
    <source>
        <dbReference type="EMBL" id="PSK96684.1"/>
    </source>
</evidence>
<dbReference type="SMART" id="SM00482">
    <property type="entry name" value="POLAc"/>
    <property type="match status" value="1"/>
</dbReference>
<dbReference type="Pfam" id="PF19263">
    <property type="entry name" value="DUF5906"/>
    <property type="match status" value="1"/>
</dbReference>
<keyword evidence="6" id="KW-0239">DNA-directed DNA polymerase</keyword>
<dbReference type="Gene3D" id="1.20.1060.10">
    <property type="entry name" value="Taq DNA Polymerase, Chain T, domain 4"/>
    <property type="match status" value="1"/>
</dbReference>
<dbReference type="SMART" id="SM00885">
    <property type="entry name" value="D5_N"/>
    <property type="match status" value="1"/>
</dbReference>
<dbReference type="GO" id="GO:0006261">
    <property type="term" value="P:DNA-templated DNA replication"/>
    <property type="evidence" value="ECO:0007669"/>
    <property type="project" value="InterPro"/>
</dbReference>
<dbReference type="OrthoDB" id="5196455at2"/>
<dbReference type="EC" id="2.7.7.7" evidence="1"/>
<feature type="region of interest" description="Disordered" evidence="8">
    <location>
        <begin position="854"/>
        <end position="873"/>
    </location>
</feature>
<accession>A0A2P8DHI1</accession>
<gene>
    <name evidence="10" type="ORF">CLV30_12566</name>
</gene>
<dbReference type="Gene3D" id="1.10.150.20">
    <property type="entry name" value="5' to 3' exonuclease, C-terminal subdomain"/>
    <property type="match status" value="1"/>
</dbReference>
<feature type="region of interest" description="Disordered" evidence="8">
    <location>
        <begin position="284"/>
        <end position="312"/>
    </location>
</feature>
<dbReference type="InterPro" id="IPR002298">
    <property type="entry name" value="DNA_polymerase_A"/>
</dbReference>
<dbReference type="SUPFAM" id="SSF56672">
    <property type="entry name" value="DNA/RNA polymerases"/>
    <property type="match status" value="1"/>
</dbReference>
<proteinExistence type="predicted"/>
<dbReference type="RefSeq" id="WP_106539612.1">
    <property type="nucleotide sequence ID" value="NZ_PYGE01000025.1"/>
</dbReference>
<name>A0A2P8DHI1_9ACTN</name>
<dbReference type="InterPro" id="IPR006500">
    <property type="entry name" value="Helicase_put_C_phage/plasmid"/>
</dbReference>
<keyword evidence="3" id="KW-0548">Nucleotidyltransferase</keyword>
<dbReference type="InterPro" id="IPR027417">
    <property type="entry name" value="P-loop_NTPase"/>
</dbReference>
<feature type="compositionally biased region" description="Pro residues" evidence="8">
    <location>
        <begin position="295"/>
        <end position="304"/>
    </location>
</feature>
<evidence type="ECO:0000256" key="7">
    <source>
        <dbReference type="ARBA" id="ARBA00049244"/>
    </source>
</evidence>
<dbReference type="InterPro" id="IPR043502">
    <property type="entry name" value="DNA/RNA_pol_sf"/>
</dbReference>